<proteinExistence type="predicted"/>
<dbReference type="PANTHER" id="PTHR24104">
    <property type="entry name" value="E3 UBIQUITIN-PROTEIN LIGASE NHLRC1-RELATED"/>
    <property type="match status" value="1"/>
</dbReference>
<accession>A0A1T4RXR2</accession>
<evidence type="ECO:0000256" key="1">
    <source>
        <dbReference type="ARBA" id="ARBA00022737"/>
    </source>
</evidence>
<dbReference type="InterPro" id="IPR001258">
    <property type="entry name" value="NHL_repeat"/>
</dbReference>
<dbReference type="AlphaFoldDB" id="A0A1T4RXR2"/>
<dbReference type="Pfam" id="PF01436">
    <property type="entry name" value="NHL"/>
    <property type="match status" value="2"/>
</dbReference>
<reference evidence="4" key="1">
    <citation type="submission" date="2017-02" db="EMBL/GenBank/DDBJ databases">
        <authorList>
            <person name="Varghese N."/>
            <person name="Submissions S."/>
        </authorList>
    </citation>
    <scope>NUCLEOTIDE SEQUENCE [LARGE SCALE GENOMIC DNA]</scope>
    <source>
        <strain evidence="4">DSM 16521</strain>
    </source>
</reference>
<feature type="repeat" description="NHL" evidence="2">
    <location>
        <begin position="220"/>
        <end position="256"/>
    </location>
</feature>
<feature type="repeat" description="NHL" evidence="2">
    <location>
        <begin position="181"/>
        <end position="211"/>
    </location>
</feature>
<evidence type="ECO:0000313" key="4">
    <source>
        <dbReference type="Proteomes" id="UP000189933"/>
    </source>
</evidence>
<dbReference type="InterPro" id="IPR011042">
    <property type="entry name" value="6-blade_b-propeller_TolB-like"/>
</dbReference>
<sequence length="303" mass="32806">MIGLLVLGLGSLLLVYFFSAQPRVGRNNVSGFLLSGFFSVSSGGLHYPSGIAVDENGRVYVTDSAHHRVVVFDQKGRELRSFGQYGSASGQLDYPVGIAVRQGRIWVAELGNARIQVFDQAGNSQGIARLKTPQPFVPTALCLDNQGNLYVVNKAKQEIECFDAQGRLAWAFGGDQMTGVLSFPMGLAVKGNGQVLIADSGNGRLLIYNPATGLVRIVDGGEQRWFSNPRGITVDEQGRVYVAEAMQNTVIVLDEKLQLSARLEVPEELGGLLMPDGIAWARNRLLVIDKGNNRVVQFIQQGG</sequence>
<protein>
    <submittedName>
        <fullName evidence="3">NHL repeat-containing protein</fullName>
    </submittedName>
</protein>
<dbReference type="GO" id="GO:0008270">
    <property type="term" value="F:zinc ion binding"/>
    <property type="evidence" value="ECO:0007669"/>
    <property type="project" value="UniProtKB-KW"/>
</dbReference>
<dbReference type="InterPro" id="IPR050952">
    <property type="entry name" value="TRIM-NHL_E3_ligases"/>
</dbReference>
<evidence type="ECO:0000313" key="3">
    <source>
        <dbReference type="EMBL" id="SKA20784.1"/>
    </source>
</evidence>
<dbReference type="EMBL" id="FUXM01000038">
    <property type="protein sequence ID" value="SKA20784.1"/>
    <property type="molecule type" value="Genomic_DNA"/>
</dbReference>
<dbReference type="Proteomes" id="UP000189933">
    <property type="component" value="Unassembled WGS sequence"/>
</dbReference>
<dbReference type="PROSITE" id="PS51125">
    <property type="entry name" value="NHL"/>
    <property type="match status" value="4"/>
</dbReference>
<keyword evidence="1" id="KW-0677">Repeat</keyword>
<keyword evidence="4" id="KW-1185">Reference proteome</keyword>
<evidence type="ECO:0000256" key="2">
    <source>
        <dbReference type="PROSITE-ProRule" id="PRU00504"/>
    </source>
</evidence>
<name>A0A1T4RXR2_9FIRM</name>
<organism evidence="3 4">
    <name type="scientific">Carboxydocella sporoproducens DSM 16521</name>
    <dbReference type="NCBI Taxonomy" id="1121270"/>
    <lineage>
        <taxon>Bacteria</taxon>
        <taxon>Bacillati</taxon>
        <taxon>Bacillota</taxon>
        <taxon>Clostridia</taxon>
        <taxon>Eubacteriales</taxon>
        <taxon>Clostridiales Family XVI. Incertae Sedis</taxon>
        <taxon>Carboxydocella</taxon>
    </lineage>
</organism>
<dbReference type="Gene3D" id="2.120.10.30">
    <property type="entry name" value="TolB, C-terminal domain"/>
    <property type="match status" value="1"/>
</dbReference>
<dbReference type="PANTHER" id="PTHR24104:SF25">
    <property type="entry name" value="PROTEIN LIN-41"/>
    <property type="match status" value="1"/>
</dbReference>
<feature type="repeat" description="NHL" evidence="2">
    <location>
        <begin position="36"/>
        <end position="75"/>
    </location>
</feature>
<dbReference type="SUPFAM" id="SSF101898">
    <property type="entry name" value="NHL repeat"/>
    <property type="match status" value="1"/>
</dbReference>
<dbReference type="Gene3D" id="2.40.10.500">
    <property type="match status" value="1"/>
</dbReference>
<feature type="repeat" description="NHL" evidence="2">
    <location>
        <begin position="79"/>
        <end position="121"/>
    </location>
</feature>
<gene>
    <name evidence="3" type="ORF">SAMN02745885_02324</name>
</gene>